<proteinExistence type="predicted"/>
<evidence type="ECO:0000313" key="2">
    <source>
        <dbReference type="EMBL" id="MFC4494153.1"/>
    </source>
</evidence>
<dbReference type="RefSeq" id="WP_386444565.1">
    <property type="nucleotide sequence ID" value="NZ_JBHSFH010000004.1"/>
</dbReference>
<name>A0ABV9A2P0_9ACTN</name>
<gene>
    <name evidence="2" type="ORF">ACFPA8_08400</name>
</gene>
<dbReference type="Gene3D" id="1.10.287.1060">
    <property type="entry name" value="ESAT-6-like"/>
    <property type="match status" value="1"/>
</dbReference>
<reference evidence="3" key="1">
    <citation type="journal article" date="2019" name="Int. J. Syst. Evol. Microbiol.">
        <title>The Global Catalogue of Microorganisms (GCM) 10K type strain sequencing project: providing services to taxonomists for standard genome sequencing and annotation.</title>
        <authorList>
            <consortium name="The Broad Institute Genomics Platform"/>
            <consortium name="The Broad Institute Genome Sequencing Center for Infectious Disease"/>
            <person name="Wu L."/>
            <person name="Ma J."/>
        </authorList>
    </citation>
    <scope>NUCLEOTIDE SEQUENCE [LARGE SCALE GENOMIC DNA]</scope>
    <source>
        <strain evidence="3">CGMCC 4.7357</strain>
    </source>
</reference>
<dbReference type="InterPro" id="IPR036689">
    <property type="entry name" value="ESAT-6-like_sf"/>
</dbReference>
<organism evidence="2 3">
    <name type="scientific">Streptomyces ovatisporus</name>
    <dbReference type="NCBI Taxonomy" id="1128682"/>
    <lineage>
        <taxon>Bacteria</taxon>
        <taxon>Bacillati</taxon>
        <taxon>Actinomycetota</taxon>
        <taxon>Actinomycetes</taxon>
        <taxon>Kitasatosporales</taxon>
        <taxon>Streptomycetaceae</taxon>
        <taxon>Streptomyces</taxon>
    </lineage>
</organism>
<sequence>MGDHFKTDTDQLDQFVKSLESSVKDLDEARTALSHVRGDQIGTSRLDEACDTFQDKWKYGSEQLSEMIGGIKEGVKANKKSYQEMEDNLEKALKQMADQGTSGGGK</sequence>
<comment type="caution">
    <text evidence="2">The sequence shown here is derived from an EMBL/GenBank/DDBJ whole genome shotgun (WGS) entry which is preliminary data.</text>
</comment>
<evidence type="ECO:0000313" key="3">
    <source>
        <dbReference type="Proteomes" id="UP001595997"/>
    </source>
</evidence>
<keyword evidence="1" id="KW-0175">Coiled coil</keyword>
<feature type="coiled-coil region" evidence="1">
    <location>
        <begin position="72"/>
        <end position="102"/>
    </location>
</feature>
<accession>A0ABV9A2P0</accession>
<evidence type="ECO:0000256" key="1">
    <source>
        <dbReference type="SAM" id="Coils"/>
    </source>
</evidence>
<dbReference type="EMBL" id="JBHSFH010000004">
    <property type="protein sequence ID" value="MFC4494153.1"/>
    <property type="molecule type" value="Genomic_DNA"/>
</dbReference>
<dbReference type="SUPFAM" id="SSF140453">
    <property type="entry name" value="EsxAB dimer-like"/>
    <property type="match status" value="1"/>
</dbReference>
<keyword evidence="3" id="KW-1185">Reference proteome</keyword>
<dbReference type="Proteomes" id="UP001595997">
    <property type="component" value="Unassembled WGS sequence"/>
</dbReference>
<protein>
    <submittedName>
        <fullName evidence="2">Uncharacterized protein</fullName>
    </submittedName>
</protein>